<dbReference type="PANTHER" id="PTHR43289:SF34">
    <property type="entry name" value="SERINE_THREONINE-PROTEIN KINASE YBDM-RELATED"/>
    <property type="match status" value="1"/>
</dbReference>
<keyword evidence="7" id="KW-0723">Serine/threonine-protein kinase</keyword>
<dbReference type="Pfam" id="PF13374">
    <property type="entry name" value="TPR_10"/>
    <property type="match status" value="1"/>
</dbReference>
<dbReference type="Gene3D" id="3.30.200.20">
    <property type="entry name" value="Phosphorylase Kinase, domain 1"/>
    <property type="match status" value="1"/>
</dbReference>
<dbReference type="InterPro" id="IPR011990">
    <property type="entry name" value="TPR-like_helical_dom_sf"/>
</dbReference>
<feature type="binding site" evidence="5">
    <location>
        <position position="266"/>
    </location>
    <ligand>
        <name>ATP</name>
        <dbReference type="ChEBI" id="CHEBI:30616"/>
    </ligand>
</feature>
<dbReference type="InterPro" id="IPR000719">
    <property type="entry name" value="Prot_kinase_dom"/>
</dbReference>
<dbReference type="GO" id="GO:0005524">
    <property type="term" value="F:ATP binding"/>
    <property type="evidence" value="ECO:0007669"/>
    <property type="project" value="UniProtKB-UniRule"/>
</dbReference>
<protein>
    <submittedName>
        <fullName evidence="7">Serine/threonine protein kinase</fullName>
    </submittedName>
</protein>
<evidence type="ECO:0000256" key="4">
    <source>
        <dbReference type="ARBA" id="ARBA00022840"/>
    </source>
</evidence>
<dbReference type="Pfam" id="PF00069">
    <property type="entry name" value="Pkinase"/>
    <property type="match status" value="1"/>
</dbReference>
<accession>A0A1I2DQX5</accession>
<gene>
    <name evidence="7" type="ORF">SAMN02745121_05694</name>
</gene>
<dbReference type="Gene3D" id="1.25.40.10">
    <property type="entry name" value="Tetratricopeptide repeat domain"/>
    <property type="match status" value="2"/>
</dbReference>
<dbReference type="Gene3D" id="1.10.510.10">
    <property type="entry name" value="Transferase(Phosphotransferase) domain 1"/>
    <property type="match status" value="1"/>
</dbReference>
<proteinExistence type="predicted"/>
<evidence type="ECO:0000313" key="7">
    <source>
        <dbReference type="EMBL" id="SFE82898.1"/>
    </source>
</evidence>
<dbReference type="RefSeq" id="WP_143140951.1">
    <property type="nucleotide sequence ID" value="NZ_FOMX01000020.1"/>
</dbReference>
<keyword evidence="3 7" id="KW-0418">Kinase</keyword>
<dbReference type="InterPro" id="IPR011009">
    <property type="entry name" value="Kinase-like_dom_sf"/>
</dbReference>
<dbReference type="Proteomes" id="UP000199400">
    <property type="component" value="Unassembled WGS sequence"/>
</dbReference>
<sequence length="1120" mass="120400">MDSPHRPLPGAWDHFSELDLHRLDLAARILARKSARCQSRDLLVQAGEEMARSAEEASVLTAIAVLIRLSAAAVSSAEASNEATIRDHAARLLEALGDPDDAALVRGWLRHVPWQGVGMTTLRRIRRALQRGLSAGTPRVPVSDIDGWSDLLDALARTLAVERDNEVWLDAAEGVTDPTALTGRAEATRALLVEGAALVRAGGPASTRRNVSSQSGQTVRVSTRIVSVQPGETIGRFTVLERLGSGAMGAVYSAYDPELDRKIALKILHTRGQDNSVRGNARLLREAQAMARLAHPNVVVVHDVGTHRQDVFLAMEFIRGKTLQAWSEERPRSWQEVVAVYRQAGAGLAAAHAAGLVHRDFKPANAMLGEDGRVRVLDFGLCATTTTRIESNLRAGSGAELPLWVGREFVGTPAYMSPEQFRAEAVGAASDQFSFCVAFYEALYGQRPFAGETTQSIALSVGYGELRAPPAGAHVPAWLLAVVARGLRVEPEARWPAMEELLRALDRSRTRVRPTLVAATLAAVLAGGGGYLAAKPAPPVDETCNGSGQEIAAIWGAGEREEIDHRFAGLGPYHSTELWPPIAAALDHYAGSWMTAHKEACLAHRRGENSEALLDQRMVCLAQRKAGLREAIAVLRAADGEVAARGLEIIRGLLPVEDCADLRALASEAPLPDDPTLRAALEEQRARLERVGALDRAGREVAAIELAEEVVAAAEARHSRPGLAEALLARARLTIHMNGRWADDEALLTRAYLTAFGAGVDETALEALALRIHRRSRELGQAEQTREDIAFAREYAARLQGPPRLSGQVLNNMGSALLAIGDLHQAEVTLREALAVRMAALGPRHVDVGFTLSNLALVVSNPAERETLVLRALEIFETELGPAHPHSAVIRIVASVSLTDPRMAAEVLERGCSVLERFAADRVAQRAMCQAHLGQRHEEAGELAAARSAWREAAALVRRLAPDDTALTRPEVALIRGYAALRLGPTGDEIAELRAAFAPSGAGGEWWLAVQQAELHLCLGLNLAARGELAEAREHLEAAVAGLAAITGAAQARDVSLPRLLARARVELASVLLATGQDADDRQRARTELDAAEQWFRGAGDAFAWRLAAIEGLRAKARGR</sequence>
<organism evidence="7 8">
    <name type="scientific">Nannocystis exedens</name>
    <dbReference type="NCBI Taxonomy" id="54"/>
    <lineage>
        <taxon>Bacteria</taxon>
        <taxon>Pseudomonadati</taxon>
        <taxon>Myxococcota</taxon>
        <taxon>Polyangia</taxon>
        <taxon>Nannocystales</taxon>
        <taxon>Nannocystaceae</taxon>
        <taxon>Nannocystis</taxon>
    </lineage>
</organism>
<evidence type="ECO:0000256" key="5">
    <source>
        <dbReference type="PROSITE-ProRule" id="PRU10141"/>
    </source>
</evidence>
<evidence type="ECO:0000256" key="1">
    <source>
        <dbReference type="ARBA" id="ARBA00022679"/>
    </source>
</evidence>
<name>A0A1I2DQX5_9BACT</name>
<feature type="domain" description="Protein kinase" evidence="6">
    <location>
        <begin position="237"/>
        <end position="516"/>
    </location>
</feature>
<dbReference type="InterPro" id="IPR017441">
    <property type="entry name" value="Protein_kinase_ATP_BS"/>
</dbReference>
<keyword evidence="2 5" id="KW-0547">Nucleotide-binding</keyword>
<dbReference type="PANTHER" id="PTHR43289">
    <property type="entry name" value="MITOGEN-ACTIVATED PROTEIN KINASE KINASE KINASE 20-RELATED"/>
    <property type="match status" value="1"/>
</dbReference>
<keyword evidence="8" id="KW-1185">Reference proteome</keyword>
<keyword evidence="4 5" id="KW-0067">ATP-binding</keyword>
<dbReference type="AlphaFoldDB" id="A0A1I2DQX5"/>
<evidence type="ECO:0000256" key="3">
    <source>
        <dbReference type="ARBA" id="ARBA00022777"/>
    </source>
</evidence>
<dbReference type="SUPFAM" id="SSF56112">
    <property type="entry name" value="Protein kinase-like (PK-like)"/>
    <property type="match status" value="1"/>
</dbReference>
<dbReference type="SUPFAM" id="SSF48452">
    <property type="entry name" value="TPR-like"/>
    <property type="match status" value="1"/>
</dbReference>
<dbReference type="OrthoDB" id="9801841at2"/>
<dbReference type="EMBL" id="FOMX01000020">
    <property type="protein sequence ID" value="SFE82898.1"/>
    <property type="molecule type" value="Genomic_DNA"/>
</dbReference>
<dbReference type="PROSITE" id="PS50011">
    <property type="entry name" value="PROTEIN_KINASE_DOM"/>
    <property type="match status" value="1"/>
</dbReference>
<evidence type="ECO:0000259" key="6">
    <source>
        <dbReference type="PROSITE" id="PS50011"/>
    </source>
</evidence>
<dbReference type="STRING" id="54.SAMN02745121_05694"/>
<keyword evidence="1" id="KW-0808">Transferase</keyword>
<dbReference type="GO" id="GO:0004674">
    <property type="term" value="F:protein serine/threonine kinase activity"/>
    <property type="evidence" value="ECO:0007669"/>
    <property type="project" value="UniProtKB-KW"/>
</dbReference>
<reference evidence="8" key="1">
    <citation type="submission" date="2016-10" db="EMBL/GenBank/DDBJ databases">
        <authorList>
            <person name="Varghese N."/>
            <person name="Submissions S."/>
        </authorList>
    </citation>
    <scope>NUCLEOTIDE SEQUENCE [LARGE SCALE GENOMIC DNA]</scope>
    <source>
        <strain evidence="8">ATCC 25963</strain>
    </source>
</reference>
<dbReference type="PROSITE" id="PS00107">
    <property type="entry name" value="PROTEIN_KINASE_ATP"/>
    <property type="match status" value="1"/>
</dbReference>
<evidence type="ECO:0000256" key="2">
    <source>
        <dbReference type="ARBA" id="ARBA00022741"/>
    </source>
</evidence>
<evidence type="ECO:0000313" key="8">
    <source>
        <dbReference type="Proteomes" id="UP000199400"/>
    </source>
</evidence>
<dbReference type="CDD" id="cd14014">
    <property type="entry name" value="STKc_PknB_like"/>
    <property type="match status" value="1"/>
</dbReference>